<protein>
    <recommendedName>
        <fullName evidence="4">Outer membrane protein beta-barrel domain-containing protein</fullName>
    </recommendedName>
</protein>
<dbReference type="EMBL" id="LT906468">
    <property type="protein sequence ID" value="SNV45366.1"/>
    <property type="molecule type" value="Genomic_DNA"/>
</dbReference>
<proteinExistence type="predicted"/>
<dbReference type="Proteomes" id="UP000215355">
    <property type="component" value="Chromosome 1"/>
</dbReference>
<organism evidence="2 3">
    <name type="scientific">Sphingobacterium mizutaii</name>
    <dbReference type="NCBI Taxonomy" id="1010"/>
    <lineage>
        <taxon>Bacteria</taxon>
        <taxon>Pseudomonadati</taxon>
        <taxon>Bacteroidota</taxon>
        <taxon>Sphingobacteriia</taxon>
        <taxon>Sphingobacteriales</taxon>
        <taxon>Sphingobacteriaceae</taxon>
        <taxon>Sphingobacterium</taxon>
    </lineage>
</organism>
<gene>
    <name evidence="2" type="ORF">SAMEA4412673_01071</name>
</gene>
<evidence type="ECO:0000313" key="2">
    <source>
        <dbReference type="EMBL" id="SNV45366.1"/>
    </source>
</evidence>
<reference evidence="2 3" key="1">
    <citation type="submission" date="2017-06" db="EMBL/GenBank/DDBJ databases">
        <authorList>
            <consortium name="Pathogen Informatics"/>
        </authorList>
    </citation>
    <scope>NUCLEOTIDE SEQUENCE [LARGE SCALE GENOMIC DNA]</scope>
    <source>
        <strain evidence="2 3">NCTC12149</strain>
    </source>
</reference>
<feature type="chain" id="PRO_5042588380" description="Outer membrane protein beta-barrel domain-containing protein" evidence="1">
    <location>
        <begin position="20"/>
        <end position="188"/>
    </location>
</feature>
<evidence type="ECO:0000313" key="3">
    <source>
        <dbReference type="Proteomes" id="UP000215355"/>
    </source>
</evidence>
<sequence length="188" mass="20729">MQKLFSFFILMLISSLGFAQSSFYTLIQGGGNLGVRNPGYEGTFNGYSLHFIFGKNFDDKAYLGLGIGNETLKGDYTKSGEAGNTEVRKSKYDRNLFPIFIDGRLPVKDFGQASRVGIVANAGYSASIGPVYDKGFMGKAGLFYLYDSLSKTKFTVSATYAYQQLHGSFYTSNFDHQHLNVSVGIMLK</sequence>
<dbReference type="AlphaFoldDB" id="A0AAJ5BZE6"/>
<dbReference type="KEGG" id="smiz:4412673_01071"/>
<keyword evidence="1" id="KW-0732">Signal</keyword>
<name>A0AAJ5BZE6_9SPHI</name>
<evidence type="ECO:0000256" key="1">
    <source>
        <dbReference type="SAM" id="SignalP"/>
    </source>
</evidence>
<evidence type="ECO:0008006" key="4">
    <source>
        <dbReference type="Google" id="ProtNLM"/>
    </source>
</evidence>
<dbReference type="RefSeq" id="WP_093098995.1">
    <property type="nucleotide sequence ID" value="NZ_FNGK01000003.1"/>
</dbReference>
<accession>A0AAJ5BZE6</accession>
<feature type="signal peptide" evidence="1">
    <location>
        <begin position="1"/>
        <end position="19"/>
    </location>
</feature>